<evidence type="ECO:0000313" key="2">
    <source>
        <dbReference type="Proteomes" id="UP000653305"/>
    </source>
</evidence>
<dbReference type="EMBL" id="BMAC01000305">
    <property type="protein sequence ID" value="GFP93195.1"/>
    <property type="molecule type" value="Genomic_DNA"/>
</dbReference>
<protein>
    <submittedName>
        <fullName evidence="1">Beta-galactosidase 2</fullName>
    </submittedName>
</protein>
<evidence type="ECO:0000313" key="1">
    <source>
        <dbReference type="EMBL" id="GFP93195.1"/>
    </source>
</evidence>
<dbReference type="Proteomes" id="UP000653305">
    <property type="component" value="Unassembled WGS sequence"/>
</dbReference>
<accession>A0A830CD76</accession>
<dbReference type="AlphaFoldDB" id="A0A830CD76"/>
<gene>
    <name evidence="1" type="ORF">PHJA_001463800</name>
</gene>
<comment type="caution">
    <text evidence="1">The sequence shown here is derived from an EMBL/GenBank/DDBJ whole genome shotgun (WGS) entry which is preliminary data.</text>
</comment>
<name>A0A830CD76_9LAMI</name>
<reference evidence="1" key="1">
    <citation type="submission" date="2020-07" db="EMBL/GenBank/DDBJ databases">
        <title>Ethylene signaling mediates host invasion by parasitic plants.</title>
        <authorList>
            <person name="Yoshida S."/>
        </authorList>
    </citation>
    <scope>NUCLEOTIDE SEQUENCE</scope>
    <source>
        <strain evidence="1">Okayama</strain>
    </source>
</reference>
<keyword evidence="2" id="KW-1185">Reference proteome</keyword>
<organism evidence="1 2">
    <name type="scientific">Phtheirospermum japonicum</name>
    <dbReference type="NCBI Taxonomy" id="374723"/>
    <lineage>
        <taxon>Eukaryota</taxon>
        <taxon>Viridiplantae</taxon>
        <taxon>Streptophyta</taxon>
        <taxon>Embryophyta</taxon>
        <taxon>Tracheophyta</taxon>
        <taxon>Spermatophyta</taxon>
        <taxon>Magnoliopsida</taxon>
        <taxon>eudicotyledons</taxon>
        <taxon>Gunneridae</taxon>
        <taxon>Pentapetalae</taxon>
        <taxon>asterids</taxon>
        <taxon>lamiids</taxon>
        <taxon>Lamiales</taxon>
        <taxon>Orobanchaceae</taxon>
        <taxon>Orobanchaceae incertae sedis</taxon>
        <taxon>Phtheirospermum</taxon>
    </lineage>
</organism>
<proteinExistence type="predicted"/>
<sequence>MVATGLRARGCADGDGAPELTAWQVSCPTFVAETKWEFAGRLRRIGRRSDWNFIGNKQAAHLHIGAISNTKLKHDINNSDPVQRLDSMVATGLRARGCADGDGAPELTAWQVQSWTDHNWRGGLYRGCF</sequence>